<keyword evidence="1" id="KW-0472">Membrane</keyword>
<name>A0A1Q2KYW4_9BACL</name>
<sequence length="86" mass="9619">MNIKKKQESVYIDAGQHELVIKQRYQVLSYLNDILLGVLYLIGSILFLSDVSQTIAISFFIGGSILMIARAVINIAKGIHLKRISN</sequence>
<dbReference type="OrthoDB" id="2135402at2"/>
<dbReference type="EMBL" id="CP019640">
    <property type="protein sequence ID" value="AQQ53381.1"/>
    <property type="molecule type" value="Genomic_DNA"/>
</dbReference>
<dbReference type="InterPro" id="IPR025424">
    <property type="entry name" value="YrhK_domain"/>
</dbReference>
<dbReference type="RefSeq" id="WP_077589274.1">
    <property type="nucleotide sequence ID" value="NZ_CP019640.1"/>
</dbReference>
<evidence type="ECO:0000313" key="4">
    <source>
        <dbReference type="Proteomes" id="UP000188184"/>
    </source>
</evidence>
<proteinExistence type="predicted"/>
<keyword evidence="1" id="KW-1133">Transmembrane helix</keyword>
<accession>A0A1Q2KYW4</accession>
<evidence type="ECO:0000259" key="2">
    <source>
        <dbReference type="Pfam" id="PF14145"/>
    </source>
</evidence>
<feature type="domain" description="YrhK" evidence="2">
    <location>
        <begin position="23"/>
        <end position="77"/>
    </location>
</feature>
<dbReference type="KEGG" id="pmar:B0X71_10040"/>
<protein>
    <recommendedName>
        <fullName evidence="2">YrhK domain-containing protein</fullName>
    </recommendedName>
</protein>
<feature type="transmembrane region" description="Helical" evidence="1">
    <location>
        <begin position="30"/>
        <end position="49"/>
    </location>
</feature>
<reference evidence="3 4" key="1">
    <citation type="submission" date="2017-02" db="EMBL/GenBank/DDBJ databases">
        <title>The complete genomic sequence of a novel cold adapted crude oil-degrading bacterium Planococcus qaidamina Y42.</title>
        <authorList>
            <person name="Yang R."/>
        </authorList>
    </citation>
    <scope>NUCLEOTIDE SEQUENCE [LARGE SCALE GENOMIC DNA]</scope>
    <source>
        <strain evidence="3 4">Y42</strain>
    </source>
</reference>
<feature type="transmembrane region" description="Helical" evidence="1">
    <location>
        <begin position="55"/>
        <end position="73"/>
    </location>
</feature>
<dbReference type="Pfam" id="PF14145">
    <property type="entry name" value="YrhK"/>
    <property type="match status" value="1"/>
</dbReference>
<evidence type="ECO:0000313" key="3">
    <source>
        <dbReference type="EMBL" id="AQQ53381.1"/>
    </source>
</evidence>
<gene>
    <name evidence="3" type="ORF">B0X71_10040</name>
</gene>
<dbReference type="AlphaFoldDB" id="A0A1Q2KYW4"/>
<evidence type="ECO:0000256" key="1">
    <source>
        <dbReference type="SAM" id="Phobius"/>
    </source>
</evidence>
<keyword evidence="1" id="KW-0812">Transmembrane</keyword>
<keyword evidence="4" id="KW-1185">Reference proteome</keyword>
<dbReference type="Proteomes" id="UP000188184">
    <property type="component" value="Chromosome"/>
</dbReference>
<organism evidence="3 4">
    <name type="scientific">Planococcus lenghuensis</name>
    <dbReference type="NCBI Taxonomy" id="2213202"/>
    <lineage>
        <taxon>Bacteria</taxon>
        <taxon>Bacillati</taxon>
        <taxon>Bacillota</taxon>
        <taxon>Bacilli</taxon>
        <taxon>Bacillales</taxon>
        <taxon>Caryophanaceae</taxon>
        <taxon>Planococcus</taxon>
    </lineage>
</organism>